<name>A0AAN9UP74_9PEZI</name>
<organism evidence="4 5">
    <name type="scientific">Diatrype stigma</name>
    <dbReference type="NCBI Taxonomy" id="117547"/>
    <lineage>
        <taxon>Eukaryota</taxon>
        <taxon>Fungi</taxon>
        <taxon>Dikarya</taxon>
        <taxon>Ascomycota</taxon>
        <taxon>Pezizomycotina</taxon>
        <taxon>Sordariomycetes</taxon>
        <taxon>Xylariomycetidae</taxon>
        <taxon>Xylariales</taxon>
        <taxon>Diatrypaceae</taxon>
        <taxon>Diatrype</taxon>
    </lineage>
</organism>
<dbReference type="InterPro" id="IPR043198">
    <property type="entry name" value="Cyclin/Ssn8"/>
</dbReference>
<gene>
    <name evidence="4" type="ORF">SLS62_006788</name>
</gene>
<feature type="region of interest" description="Disordered" evidence="2">
    <location>
        <begin position="308"/>
        <end position="358"/>
    </location>
</feature>
<dbReference type="InterPro" id="IPR031658">
    <property type="entry name" value="Cyclin_C_2"/>
</dbReference>
<dbReference type="GO" id="GO:0016538">
    <property type="term" value="F:cyclin-dependent protein serine/threonine kinase regulator activity"/>
    <property type="evidence" value="ECO:0007669"/>
    <property type="project" value="InterPro"/>
</dbReference>
<evidence type="ECO:0000256" key="1">
    <source>
        <dbReference type="ARBA" id="ARBA00023127"/>
    </source>
</evidence>
<dbReference type="Gene3D" id="1.10.472.10">
    <property type="entry name" value="Cyclin-like"/>
    <property type="match status" value="2"/>
</dbReference>
<dbReference type="InterPro" id="IPR036915">
    <property type="entry name" value="Cyclin-like_sf"/>
</dbReference>
<keyword evidence="1" id="KW-0195">Cyclin</keyword>
<evidence type="ECO:0000256" key="2">
    <source>
        <dbReference type="SAM" id="MobiDB-lite"/>
    </source>
</evidence>
<keyword evidence="5" id="KW-1185">Reference proteome</keyword>
<dbReference type="EMBL" id="JAKJXP020000052">
    <property type="protein sequence ID" value="KAK7751243.1"/>
    <property type="molecule type" value="Genomic_DNA"/>
</dbReference>
<evidence type="ECO:0000259" key="3">
    <source>
        <dbReference type="Pfam" id="PF16899"/>
    </source>
</evidence>
<dbReference type="SUPFAM" id="SSF47954">
    <property type="entry name" value="Cyclin-like"/>
    <property type="match status" value="2"/>
</dbReference>
<dbReference type="PANTHER" id="PTHR10026">
    <property type="entry name" value="CYCLIN"/>
    <property type="match status" value="1"/>
</dbReference>
<reference evidence="4 5" key="1">
    <citation type="submission" date="2024-02" db="EMBL/GenBank/DDBJ databases">
        <title>De novo assembly and annotation of 12 fungi associated with fruit tree decline syndrome in Ontario, Canada.</title>
        <authorList>
            <person name="Sulman M."/>
            <person name="Ellouze W."/>
            <person name="Ilyukhin E."/>
        </authorList>
    </citation>
    <scope>NUCLEOTIDE SEQUENCE [LARGE SCALE GENOMIC DNA]</scope>
    <source>
        <strain evidence="4 5">M11/M66-122</strain>
    </source>
</reference>
<sequence>MATEDERYRQSTQYRLWSFTLSHLSSLREKANSLAQTHITNRLRAASPPVDPLPEFLTPAEESTLLTFYTVELLRAAAFCNLPTDIQATAATLLRRFYITNSIMTYPPTELLKTCLFFGCKAEGYYMRLSKFAEKFPKTTGEEILAAEYILCQGIRFAFDVRHPYRALEGAVMELRRLGDFDDDRINRSHRKARDILKFSPLVTDAYFHYTPSQIMLASLAIADEGLVERIMREAFAGQGEAAKEKALNVIESCKDMLMKEPPEKMGNYWGTAQQQESNAVIKPLIRKLKKCRDPDRIDLVALQKAKREQALQKPKPKPKPSLKDDGDVFGGSIVDPEREIKRRKVASNGADPFGPPL</sequence>
<evidence type="ECO:0000313" key="5">
    <source>
        <dbReference type="Proteomes" id="UP001320420"/>
    </source>
</evidence>
<dbReference type="CDD" id="cd20525">
    <property type="entry name" value="CYCLIN_CCNH_rpt2"/>
    <property type="match status" value="1"/>
</dbReference>
<protein>
    <recommendedName>
        <fullName evidence="3">Cyclin C-terminal domain-containing protein</fullName>
    </recommendedName>
</protein>
<feature type="domain" description="Cyclin C-terminal" evidence="3">
    <location>
        <begin position="163"/>
        <end position="258"/>
    </location>
</feature>
<dbReference type="Pfam" id="PF16899">
    <property type="entry name" value="Cyclin_C_2"/>
    <property type="match status" value="1"/>
</dbReference>
<accession>A0AAN9UP74</accession>
<evidence type="ECO:0000313" key="4">
    <source>
        <dbReference type="EMBL" id="KAK7751243.1"/>
    </source>
</evidence>
<proteinExistence type="predicted"/>
<dbReference type="Proteomes" id="UP001320420">
    <property type="component" value="Unassembled WGS sequence"/>
</dbReference>
<dbReference type="CDD" id="cd20524">
    <property type="entry name" value="CYCLIN_CCNH_rpt1"/>
    <property type="match status" value="1"/>
</dbReference>
<comment type="caution">
    <text evidence="4">The sequence shown here is derived from an EMBL/GenBank/DDBJ whole genome shotgun (WGS) entry which is preliminary data.</text>
</comment>
<dbReference type="GO" id="GO:0006357">
    <property type="term" value="P:regulation of transcription by RNA polymerase II"/>
    <property type="evidence" value="ECO:0007669"/>
    <property type="project" value="InterPro"/>
</dbReference>
<dbReference type="AlphaFoldDB" id="A0AAN9UP74"/>